<dbReference type="OrthoDB" id="6058756at2"/>
<name>A0A2A2EPT1_9GAMM</name>
<protein>
    <submittedName>
        <fullName evidence="1">Helix-turn-helix domain-containing protein</fullName>
    </submittedName>
</protein>
<sequence>MPRGRQDKPHVRLYRHELESPAYRSLCLAARALLVEFRALYNRDNRIYMSVREVMRRLDVGQKLAERALAELLDRGFIVVLEKGTFNRKTKHATVYALTNEVVESIDKSIAPKCYMSWKA</sequence>
<organism evidence="1 2">
    <name type="scientific">Halomonas salipaludis</name>
    <dbReference type="NCBI Taxonomy" id="2032625"/>
    <lineage>
        <taxon>Bacteria</taxon>
        <taxon>Pseudomonadati</taxon>
        <taxon>Pseudomonadota</taxon>
        <taxon>Gammaproteobacteria</taxon>
        <taxon>Oceanospirillales</taxon>
        <taxon>Halomonadaceae</taxon>
        <taxon>Halomonas</taxon>
    </lineage>
</organism>
<dbReference type="EMBL" id="NSKB01000011">
    <property type="protein sequence ID" value="PAU74362.1"/>
    <property type="molecule type" value="Genomic_DNA"/>
</dbReference>
<keyword evidence="2" id="KW-1185">Reference proteome</keyword>
<proteinExistence type="predicted"/>
<dbReference type="RefSeq" id="WP_095623148.1">
    <property type="nucleotide sequence ID" value="NZ_NSKB01000011.1"/>
</dbReference>
<reference evidence="1 2" key="1">
    <citation type="submission" date="2017-08" db="EMBL/GenBank/DDBJ databases">
        <title>Halomonas alkalisoli sp. nov., isolated from saline alkaline soil.</title>
        <authorList>
            <person name="Wang D."/>
            <person name="Zhang G."/>
        </authorList>
    </citation>
    <scope>NUCLEOTIDE SEQUENCE [LARGE SCALE GENOMIC DNA]</scope>
    <source>
        <strain evidence="1 2">WRN001</strain>
    </source>
</reference>
<dbReference type="AlphaFoldDB" id="A0A2A2EPT1"/>
<evidence type="ECO:0000313" key="1">
    <source>
        <dbReference type="EMBL" id="PAU74362.1"/>
    </source>
</evidence>
<comment type="caution">
    <text evidence="1">The sequence shown here is derived from an EMBL/GenBank/DDBJ whole genome shotgun (WGS) entry which is preliminary data.</text>
</comment>
<accession>A0A2A2EPT1</accession>
<gene>
    <name evidence="1" type="ORF">CK498_22725</name>
</gene>
<evidence type="ECO:0000313" key="2">
    <source>
        <dbReference type="Proteomes" id="UP000217771"/>
    </source>
</evidence>
<dbReference type="Proteomes" id="UP000217771">
    <property type="component" value="Unassembled WGS sequence"/>
</dbReference>